<organism evidence="1 2">
    <name type="scientific">Peribacillus frigoritolerans</name>
    <dbReference type="NCBI Taxonomy" id="450367"/>
    <lineage>
        <taxon>Bacteria</taxon>
        <taxon>Bacillati</taxon>
        <taxon>Bacillota</taxon>
        <taxon>Bacilli</taxon>
        <taxon>Bacillales</taxon>
        <taxon>Bacillaceae</taxon>
        <taxon>Peribacillus</taxon>
    </lineage>
</organism>
<dbReference type="RefSeq" id="WP_186442078.1">
    <property type="nucleotide sequence ID" value="NZ_CAKKML010000035.1"/>
</dbReference>
<sequence>MVWVFILLTIATYGFVMKHVLNNIQKPAKAVKPYTGSPMENRAAFNPTPTTR</sequence>
<comment type="caution">
    <text evidence="1">The sequence shown here is derived from an EMBL/GenBank/DDBJ whole genome shotgun (WGS) entry which is preliminary data.</text>
</comment>
<dbReference type="EMBL" id="JAGTPW010000052">
    <property type="protein sequence ID" value="MBR8645819.1"/>
    <property type="molecule type" value="Genomic_DNA"/>
</dbReference>
<dbReference type="AlphaFoldDB" id="A0A561DMJ9"/>
<name>A0A561DMJ9_9BACI</name>
<accession>A0A561DMJ9</accession>
<proteinExistence type="predicted"/>
<dbReference type="Proteomes" id="UP000680045">
    <property type="component" value="Unassembled WGS sequence"/>
</dbReference>
<protein>
    <submittedName>
        <fullName evidence="1">Uncharacterized protein</fullName>
    </submittedName>
</protein>
<gene>
    <name evidence="1" type="ORF">KEH51_23050</name>
</gene>
<evidence type="ECO:0000313" key="1">
    <source>
        <dbReference type="EMBL" id="MBR8645819.1"/>
    </source>
</evidence>
<reference evidence="1" key="1">
    <citation type="submission" date="2021-04" db="EMBL/GenBank/DDBJ databases">
        <title>Whole genome sequencing of Enterococci isolates from hospitalized patients.</title>
        <authorList>
            <person name="Ogoti B.M."/>
            <person name="Onyambu F.G."/>
        </authorList>
    </citation>
    <scope>NUCLEOTIDE SEQUENCE</scope>
    <source>
        <strain evidence="1">242</strain>
    </source>
</reference>
<evidence type="ECO:0000313" key="2">
    <source>
        <dbReference type="Proteomes" id="UP000680045"/>
    </source>
</evidence>